<feature type="region of interest" description="Disordered" evidence="5">
    <location>
        <begin position="1"/>
        <end position="32"/>
    </location>
</feature>
<evidence type="ECO:0000256" key="2">
    <source>
        <dbReference type="ARBA" id="ARBA00023004"/>
    </source>
</evidence>
<keyword evidence="4" id="KW-0249">Electron transport</keyword>
<dbReference type="RefSeq" id="WP_330484567.1">
    <property type="nucleotide sequence ID" value="NZ_JAZBJZ010000065.1"/>
</dbReference>
<dbReference type="Gene3D" id="3.30.70.20">
    <property type="match status" value="1"/>
</dbReference>
<organism evidence="7 8">
    <name type="scientific">Tumidithrix elongata BACA0141</name>
    <dbReference type="NCBI Taxonomy" id="2716417"/>
    <lineage>
        <taxon>Bacteria</taxon>
        <taxon>Bacillati</taxon>
        <taxon>Cyanobacteriota</taxon>
        <taxon>Cyanophyceae</taxon>
        <taxon>Pseudanabaenales</taxon>
        <taxon>Pseudanabaenaceae</taxon>
        <taxon>Tumidithrix</taxon>
        <taxon>Tumidithrix elongata</taxon>
    </lineage>
</organism>
<dbReference type="AlphaFoldDB" id="A0AAW9Q3Z4"/>
<dbReference type="Pfam" id="PF13370">
    <property type="entry name" value="Fer4_13"/>
    <property type="match status" value="1"/>
</dbReference>
<feature type="compositionally biased region" description="Basic and acidic residues" evidence="5">
    <location>
        <begin position="18"/>
        <end position="30"/>
    </location>
</feature>
<protein>
    <recommendedName>
        <fullName evidence="4">Ferredoxin</fullName>
    </recommendedName>
</protein>
<feature type="compositionally biased region" description="Basic residues" evidence="5">
    <location>
        <begin position="131"/>
        <end position="140"/>
    </location>
</feature>
<gene>
    <name evidence="7" type="ORF">V2H45_15450</name>
</gene>
<evidence type="ECO:0000259" key="6">
    <source>
        <dbReference type="PROSITE" id="PS51379"/>
    </source>
</evidence>
<keyword evidence="3 4" id="KW-0411">Iron-sulfur</keyword>
<comment type="function">
    <text evidence="4">Ferredoxins are iron-sulfur proteins that transfer electrons in a wide variety of metabolic reactions.</text>
</comment>
<feature type="region of interest" description="Disordered" evidence="5">
    <location>
        <begin position="131"/>
        <end position="151"/>
    </location>
</feature>
<dbReference type="Proteomes" id="UP001333818">
    <property type="component" value="Unassembled WGS sequence"/>
</dbReference>
<reference evidence="7" key="1">
    <citation type="submission" date="2024-01" db="EMBL/GenBank/DDBJ databases">
        <title>Bank of Algae and Cyanobacteria of the Azores (BACA) strain genomes.</title>
        <authorList>
            <person name="Luz R."/>
            <person name="Cordeiro R."/>
            <person name="Fonseca A."/>
            <person name="Goncalves V."/>
        </authorList>
    </citation>
    <scope>NUCLEOTIDE SEQUENCE</scope>
    <source>
        <strain evidence="7">BACA0141</strain>
    </source>
</reference>
<dbReference type="EMBL" id="JAZBJZ010000065">
    <property type="protein sequence ID" value="MEE3718135.1"/>
    <property type="molecule type" value="Genomic_DNA"/>
</dbReference>
<dbReference type="GO" id="GO:0009055">
    <property type="term" value="F:electron transfer activity"/>
    <property type="evidence" value="ECO:0007669"/>
    <property type="project" value="UniProtKB-UniRule"/>
</dbReference>
<dbReference type="InterPro" id="IPR017896">
    <property type="entry name" value="4Fe4S_Fe-S-bd"/>
</dbReference>
<evidence type="ECO:0000256" key="4">
    <source>
        <dbReference type="RuleBase" id="RU368020"/>
    </source>
</evidence>
<sequence length="151" mass="16639">MANPQTDIYTGFEPELGGDLRHEDADRSGFEPELGGALRQNAVYVDESVCIGCGHCAHTARNTFFLEESYGRARVVAQDGDEEVIVQEAIDTCPVDCIAWVNYTDLAGLEAARKEQVIQNLGIIGDGSTLRARHRKSREHKKSDGEIHNHS</sequence>
<feature type="domain" description="4Fe-4S ferredoxin-type" evidence="6">
    <location>
        <begin position="41"/>
        <end position="69"/>
    </location>
</feature>
<dbReference type="InterPro" id="IPR001080">
    <property type="entry name" value="3Fe4S_ferredoxin"/>
</dbReference>
<keyword evidence="1 4" id="KW-0479">Metal-binding</keyword>
<feature type="compositionally biased region" description="Basic and acidic residues" evidence="5">
    <location>
        <begin position="141"/>
        <end position="151"/>
    </location>
</feature>
<keyword evidence="2 4" id="KW-0408">Iron</keyword>
<evidence type="ECO:0000256" key="1">
    <source>
        <dbReference type="ARBA" id="ARBA00022723"/>
    </source>
</evidence>
<dbReference type="SUPFAM" id="SSF54862">
    <property type="entry name" value="4Fe-4S ferredoxins"/>
    <property type="match status" value="1"/>
</dbReference>
<proteinExistence type="predicted"/>
<dbReference type="PRINTS" id="PR00352">
    <property type="entry name" value="3FE4SFRDOXIN"/>
</dbReference>
<evidence type="ECO:0000313" key="7">
    <source>
        <dbReference type="EMBL" id="MEE3718135.1"/>
    </source>
</evidence>
<dbReference type="PANTHER" id="PTHR45295">
    <property type="entry name" value="CHAPERONE PROTEIN DNAJ C76, CHLOROPLASTIC"/>
    <property type="match status" value="1"/>
</dbReference>
<evidence type="ECO:0000256" key="5">
    <source>
        <dbReference type="SAM" id="MobiDB-lite"/>
    </source>
</evidence>
<name>A0AAW9Q3Z4_9CYAN</name>
<dbReference type="GO" id="GO:0005506">
    <property type="term" value="F:iron ion binding"/>
    <property type="evidence" value="ECO:0007669"/>
    <property type="project" value="UniProtKB-UniRule"/>
</dbReference>
<dbReference type="GO" id="GO:0051536">
    <property type="term" value="F:iron-sulfur cluster binding"/>
    <property type="evidence" value="ECO:0007669"/>
    <property type="project" value="UniProtKB-KW"/>
</dbReference>
<keyword evidence="4" id="KW-0813">Transport</keyword>
<comment type="caution">
    <text evidence="7">The sequence shown here is derived from an EMBL/GenBank/DDBJ whole genome shotgun (WGS) entry which is preliminary data.</text>
</comment>
<dbReference type="PANTHER" id="PTHR45295:SF1">
    <property type="entry name" value="CHAPERONE PROTEIN DNAJ C76, CHLOROPLASTIC"/>
    <property type="match status" value="1"/>
</dbReference>
<accession>A0AAW9Q3Z4</accession>
<evidence type="ECO:0000313" key="8">
    <source>
        <dbReference type="Proteomes" id="UP001333818"/>
    </source>
</evidence>
<keyword evidence="8" id="KW-1185">Reference proteome</keyword>
<dbReference type="PROSITE" id="PS51379">
    <property type="entry name" value="4FE4S_FER_2"/>
    <property type="match status" value="1"/>
</dbReference>
<evidence type="ECO:0000256" key="3">
    <source>
        <dbReference type="ARBA" id="ARBA00023014"/>
    </source>
</evidence>